<feature type="signal peptide" evidence="2">
    <location>
        <begin position="1"/>
        <end position="22"/>
    </location>
</feature>
<sequence>MATKKRFWAIVVAALSASVILAGSSLTVTGSVTPANAWSAMDFKAGNIVDDGLFYNGAGMTTAEVQSFLNKRVPECWLGRPGYEVGKPVTWNGPTKLASKCTRDYTVTTASRPANAYCKAYTGAPNEKAAAIIAKVGAACGISPRVLLVMLEKEQSLITDPWPNENQYFMAMGYACPDSGPGGTAACDPKQGGFFQQVYRAAWQLQVYRAFSDSYNYKPLKKNFIQWHPKQSCGGSNVYIENWATAALYIYTPYQPNQAALRAGSGTGDACSSYGNRNFFILWNTWFGSTVIDDQMSPGIRQVYDQALASGFNYGNPLGARVTVTKNGGGFQMEFENGIITESKLLGKSFGILRGWMMDAYLAAGGASGSWGFLASGISGVAANGNYRASFQHGTTVYDPKNVVMRYMPTLVFNAWKARGEQKGPLGFPSKDATLHSSTAASQLFQGGTLMVSRNGTAVLDAAELKTWTALGGYPVVGLANADRTPFAGKSYRRTEKGGMVQTSASAQVFVPAGIFERFVSSESTVQTWGWPVSAITVSGGAAMKFQKGNAVYSSSTGVAAFMQTATFDKWVASGGPKGATGFPVKDTVVVDGQGTYQVFARQTVYYGPYGKPLAFSPSAYLSAYEKSGGPTGPWGWPAGPGFAVGSGKAVPFQKGNAVYSSSTGVAAFMQTATFDKWVASGGPKGATGFPVKDTVVVDGQGTYQVFARQTVYYGPYGKPLAFSPSAYLSAYEKSGGPTGPWGWPAGPGFAVGSGKAVPFQKGNAVYSSSTGVAAFMQTATFDKWVASGGPKGATGFPVKDTVVVDGQGTYQVFARQTVYYGPYGKPLAFSPSAYLSAYEKSGGPTGPWGWPAGPGFAVGSGKAVPFQNGNAVLAPPSPVVFVPKSSAAKAEVEPSPEPTEGLPPEPTEVSPPEPSAAEGLAAEQD</sequence>
<dbReference type="Pfam" id="PF08310">
    <property type="entry name" value="LGFP"/>
    <property type="match status" value="1"/>
</dbReference>
<comment type="caution">
    <text evidence="3">The sequence shown here is derived from an EMBL/GenBank/DDBJ whole genome shotgun (WGS) entry which is preliminary data.</text>
</comment>
<dbReference type="RefSeq" id="WP_185987712.1">
    <property type="nucleotide sequence ID" value="NZ_JACCBD010000001.1"/>
</dbReference>
<evidence type="ECO:0000256" key="1">
    <source>
        <dbReference type="SAM" id="MobiDB-lite"/>
    </source>
</evidence>
<feature type="region of interest" description="Disordered" evidence="1">
    <location>
        <begin position="885"/>
        <end position="926"/>
    </location>
</feature>
<keyword evidence="2" id="KW-0732">Signal</keyword>
<dbReference type="AlphaFoldDB" id="A0A852R579"/>
<evidence type="ECO:0000256" key="2">
    <source>
        <dbReference type="SAM" id="SignalP"/>
    </source>
</evidence>
<dbReference type="EMBL" id="JACCBD010000001">
    <property type="protein sequence ID" value="NYD27947.1"/>
    <property type="molecule type" value="Genomic_DNA"/>
</dbReference>
<organism evidence="3 4">
    <name type="scientific">Leucobacter aridicollis</name>
    <dbReference type="NCBI Taxonomy" id="283878"/>
    <lineage>
        <taxon>Bacteria</taxon>
        <taxon>Bacillati</taxon>
        <taxon>Actinomycetota</taxon>
        <taxon>Actinomycetes</taxon>
        <taxon>Micrococcales</taxon>
        <taxon>Microbacteriaceae</taxon>
        <taxon>Leucobacter</taxon>
    </lineage>
</organism>
<protein>
    <submittedName>
        <fullName evidence="3">Uncharacterized protein with LGFP repeats</fullName>
    </submittedName>
</protein>
<accession>A0A852R579</accession>
<keyword evidence="4" id="KW-1185">Reference proteome</keyword>
<evidence type="ECO:0000313" key="3">
    <source>
        <dbReference type="EMBL" id="NYD27947.1"/>
    </source>
</evidence>
<dbReference type="InterPro" id="IPR013207">
    <property type="entry name" value="LGFP"/>
</dbReference>
<evidence type="ECO:0000313" key="4">
    <source>
        <dbReference type="Proteomes" id="UP000586095"/>
    </source>
</evidence>
<feature type="chain" id="PRO_5039049560" evidence="2">
    <location>
        <begin position="23"/>
        <end position="926"/>
    </location>
</feature>
<name>A0A852R579_9MICO</name>
<feature type="compositionally biased region" description="Pro residues" evidence="1">
    <location>
        <begin position="896"/>
        <end position="915"/>
    </location>
</feature>
<reference evidence="3 4" key="1">
    <citation type="submission" date="2020-07" db="EMBL/GenBank/DDBJ databases">
        <title>Sequencing the genomes of 1000 actinobacteria strains.</title>
        <authorList>
            <person name="Klenk H.-P."/>
        </authorList>
    </citation>
    <scope>NUCLEOTIDE SEQUENCE [LARGE SCALE GENOMIC DNA]</scope>
    <source>
        <strain evidence="3 4">DSM 17380</strain>
    </source>
</reference>
<dbReference type="Proteomes" id="UP000586095">
    <property type="component" value="Unassembled WGS sequence"/>
</dbReference>
<gene>
    <name evidence="3" type="ORF">BJ960_002750</name>
</gene>
<proteinExistence type="predicted"/>